<feature type="compositionally biased region" description="Basic and acidic residues" evidence="2">
    <location>
        <begin position="621"/>
        <end position="632"/>
    </location>
</feature>
<dbReference type="Proteomes" id="UP000298030">
    <property type="component" value="Unassembled WGS sequence"/>
</dbReference>
<dbReference type="InterPro" id="IPR057596">
    <property type="entry name" value="RDRP_core"/>
</dbReference>
<name>A0A4Y7TQ31_COPMI</name>
<proteinExistence type="inferred from homology"/>
<evidence type="ECO:0000256" key="2">
    <source>
        <dbReference type="SAM" id="MobiDB-lite"/>
    </source>
</evidence>
<keyword evidence="5" id="KW-1185">Reference proteome</keyword>
<feature type="region of interest" description="Disordered" evidence="2">
    <location>
        <begin position="614"/>
        <end position="643"/>
    </location>
</feature>
<accession>A0A4Y7TQ31</accession>
<comment type="caution">
    <text evidence="4">The sequence shown here is derived from an EMBL/GenBank/DDBJ whole genome shotgun (WGS) entry which is preliminary data.</text>
</comment>
<evidence type="ECO:0000313" key="5">
    <source>
        <dbReference type="Proteomes" id="UP000298030"/>
    </source>
</evidence>
<dbReference type="OrthoDB" id="10055769at2759"/>
<dbReference type="EC" id="2.7.7.48" evidence="1"/>
<feature type="domain" description="RDRP core" evidence="3">
    <location>
        <begin position="313"/>
        <end position="943"/>
    </location>
</feature>
<dbReference type="EMBL" id="QPFP01000007">
    <property type="protein sequence ID" value="TEB35682.1"/>
    <property type="molecule type" value="Genomic_DNA"/>
</dbReference>
<dbReference type="GO" id="GO:0031380">
    <property type="term" value="C:nuclear RNA-directed RNA polymerase complex"/>
    <property type="evidence" value="ECO:0007669"/>
    <property type="project" value="TreeGrafter"/>
</dbReference>
<feature type="compositionally biased region" description="Basic and acidic residues" evidence="2">
    <location>
        <begin position="1064"/>
        <end position="1076"/>
    </location>
</feature>
<feature type="compositionally biased region" description="Acidic residues" evidence="2">
    <location>
        <begin position="633"/>
        <end position="643"/>
    </location>
</feature>
<protein>
    <recommendedName>
        <fullName evidence="1">RNA-dependent RNA polymerase</fullName>
        <ecNumber evidence="1">2.7.7.48</ecNumber>
    </recommendedName>
</protein>
<evidence type="ECO:0000259" key="3">
    <source>
        <dbReference type="Pfam" id="PF05183"/>
    </source>
</evidence>
<reference evidence="4 5" key="1">
    <citation type="journal article" date="2019" name="Nat. Ecol. Evol.">
        <title>Megaphylogeny resolves global patterns of mushroom evolution.</title>
        <authorList>
            <person name="Varga T."/>
            <person name="Krizsan K."/>
            <person name="Foldi C."/>
            <person name="Dima B."/>
            <person name="Sanchez-Garcia M."/>
            <person name="Sanchez-Ramirez S."/>
            <person name="Szollosi G.J."/>
            <person name="Szarkandi J.G."/>
            <person name="Papp V."/>
            <person name="Albert L."/>
            <person name="Andreopoulos W."/>
            <person name="Angelini C."/>
            <person name="Antonin V."/>
            <person name="Barry K.W."/>
            <person name="Bougher N.L."/>
            <person name="Buchanan P."/>
            <person name="Buyck B."/>
            <person name="Bense V."/>
            <person name="Catcheside P."/>
            <person name="Chovatia M."/>
            <person name="Cooper J."/>
            <person name="Damon W."/>
            <person name="Desjardin D."/>
            <person name="Finy P."/>
            <person name="Geml J."/>
            <person name="Haridas S."/>
            <person name="Hughes K."/>
            <person name="Justo A."/>
            <person name="Karasinski D."/>
            <person name="Kautmanova I."/>
            <person name="Kiss B."/>
            <person name="Kocsube S."/>
            <person name="Kotiranta H."/>
            <person name="LaButti K.M."/>
            <person name="Lechner B.E."/>
            <person name="Liimatainen K."/>
            <person name="Lipzen A."/>
            <person name="Lukacs Z."/>
            <person name="Mihaltcheva S."/>
            <person name="Morgado L.N."/>
            <person name="Niskanen T."/>
            <person name="Noordeloos M.E."/>
            <person name="Ohm R.A."/>
            <person name="Ortiz-Santana B."/>
            <person name="Ovrebo C."/>
            <person name="Racz N."/>
            <person name="Riley R."/>
            <person name="Savchenko A."/>
            <person name="Shiryaev A."/>
            <person name="Soop K."/>
            <person name="Spirin V."/>
            <person name="Szebenyi C."/>
            <person name="Tomsovsky M."/>
            <person name="Tulloss R.E."/>
            <person name="Uehling J."/>
            <person name="Grigoriev I.V."/>
            <person name="Vagvolgyi C."/>
            <person name="Papp T."/>
            <person name="Martin F.M."/>
            <person name="Miettinen O."/>
            <person name="Hibbett D.S."/>
            <person name="Nagy L.G."/>
        </authorList>
    </citation>
    <scope>NUCLEOTIDE SEQUENCE [LARGE SCALE GENOMIC DNA]</scope>
    <source>
        <strain evidence="4 5">FP101781</strain>
    </source>
</reference>
<comment type="similarity">
    <text evidence="1">Belongs to the RdRP family.</text>
</comment>
<dbReference type="GO" id="GO:0003968">
    <property type="term" value="F:RNA-directed RNA polymerase activity"/>
    <property type="evidence" value="ECO:0007669"/>
    <property type="project" value="UniProtKB-KW"/>
</dbReference>
<dbReference type="GO" id="GO:0003723">
    <property type="term" value="F:RNA binding"/>
    <property type="evidence" value="ECO:0007669"/>
    <property type="project" value="UniProtKB-KW"/>
</dbReference>
<dbReference type="PANTHER" id="PTHR23079">
    <property type="entry name" value="RNA-DEPENDENT RNA POLYMERASE"/>
    <property type="match status" value="1"/>
</dbReference>
<dbReference type="AlphaFoldDB" id="A0A4Y7TQ31"/>
<keyword evidence="1" id="KW-0548">Nucleotidyltransferase</keyword>
<evidence type="ECO:0000256" key="1">
    <source>
        <dbReference type="RuleBase" id="RU363098"/>
    </source>
</evidence>
<gene>
    <name evidence="4" type="ORF">FA13DRAFT_1788296</name>
</gene>
<dbReference type="Pfam" id="PF05183">
    <property type="entry name" value="RdRP"/>
    <property type="match status" value="1"/>
</dbReference>
<comment type="catalytic activity">
    <reaction evidence="1">
        <text>RNA(n) + a ribonucleoside 5'-triphosphate = RNA(n+1) + diphosphate</text>
        <dbReference type="Rhea" id="RHEA:21248"/>
        <dbReference type="Rhea" id="RHEA-COMP:14527"/>
        <dbReference type="Rhea" id="RHEA-COMP:17342"/>
        <dbReference type="ChEBI" id="CHEBI:33019"/>
        <dbReference type="ChEBI" id="CHEBI:61557"/>
        <dbReference type="ChEBI" id="CHEBI:140395"/>
        <dbReference type="EC" id="2.7.7.48"/>
    </reaction>
</comment>
<dbReference type="InterPro" id="IPR007855">
    <property type="entry name" value="RDRP"/>
</dbReference>
<dbReference type="GO" id="GO:0030422">
    <property type="term" value="P:siRNA processing"/>
    <property type="evidence" value="ECO:0007669"/>
    <property type="project" value="TreeGrafter"/>
</dbReference>
<keyword evidence="1" id="KW-0808">Transferase</keyword>
<feature type="region of interest" description="Disordered" evidence="2">
    <location>
        <begin position="1044"/>
        <end position="1076"/>
    </location>
</feature>
<keyword evidence="1" id="KW-0696">RNA-directed RNA polymerase</keyword>
<dbReference type="PANTHER" id="PTHR23079:SF55">
    <property type="entry name" value="RNA-DIRECTED RNA POLYMERASE"/>
    <property type="match status" value="1"/>
</dbReference>
<organism evidence="4 5">
    <name type="scientific">Coprinellus micaceus</name>
    <name type="common">Glistening ink-cap mushroom</name>
    <name type="synonym">Coprinus micaceus</name>
    <dbReference type="NCBI Taxonomy" id="71717"/>
    <lineage>
        <taxon>Eukaryota</taxon>
        <taxon>Fungi</taxon>
        <taxon>Dikarya</taxon>
        <taxon>Basidiomycota</taxon>
        <taxon>Agaricomycotina</taxon>
        <taxon>Agaricomycetes</taxon>
        <taxon>Agaricomycetidae</taxon>
        <taxon>Agaricales</taxon>
        <taxon>Agaricineae</taxon>
        <taxon>Psathyrellaceae</taxon>
        <taxon>Coprinellus</taxon>
    </lineage>
</organism>
<evidence type="ECO:0000313" key="4">
    <source>
        <dbReference type="EMBL" id="TEB35682.1"/>
    </source>
</evidence>
<sequence length="1191" mass="133557">MKGTGSNRRPPAFEHDINALRGLEDDPFVSVASRAASEYDFGEDNIDDAIRSYTETVSAFDGASPDYIMGNGDIEDATASWVPTTPQRHGDAHSGIRAGLGLPTPPYTEGNTPRAAHASVFDSTQLSPLASVSGSGLGSGFSVQDISMAKLKRKAEDEDDIETLRRPRRKLYEPPATRLVDNPIAMCPPPLLNTVFLQLPLCAQYYLMQHGLRDIRFESLIQWRDCKTNVDVMSQMRNLKAVFTLITGEAVDIPYNKEQKARDVCGEIDKENAAPSPYGNIGFDEEGNPSGWFGGKVHLGGTVSFDETNGYQTKLERLTLGHSTQLTRRFGSTCLFRMKLPSASKGGNLGQKFLDYCKRPLVLWGSVYRAFYVKEATVFFIKTNEVWEFSERRLTGQRHKDGMSFLEFLQWYNPFKLNGDQAMSKWVSRLALMLSNSVPGSLPRKANIRFVDDIVNPVTGANMTDGAGTMNRALKRKLAHYHPSKQDACAVQGLLIEDAHDVSEEPALHMTPSQIKIKYPSSDNDPAHLAIDLLRISHIRIGTQISAEILINLSDNGVPLSAFISLLTTGFEELVNPFLEWRLDPTDEGHALQRLWKHIVTSRGVITARMARENPGGARAKGWDERDVRGSAEADDDDELRDADDNERALRWWPDPISGQPASLPETIVSLLDAGFTPQSCPVLRDKLYKTVVDAVRREKKKIRIDVQLSATAFIEPDRSGFLKEDEISVRSSKYIFKRPDGTMTNVLVGDALVGRYPCKLPTDVRKFRAVDIPQLDYKRDTIVMSTQGPRRAADWLGESSLGDYDGDKAIVIWDPTLVDPFTNAPDHYADPPEGMSKCFDQNVETVSEFLEKIEGRPEAEQISHMQDRCLASLRTRTDVGAYSTCHERAVYQLGYRHETTRRLGHMFCKVMDSSKSGLTVRKDVWEKDMRAFNCAPAWRGTSGPFDETNMVPLKRDPHLGPFIMDELLKEAKVQGDSQIARIERGFKVFQPNTEDTALSAPFREVMKKLTCPEVGSFYRGDLESIHKHVRSGYSSWYKSTHVRAPHSSSGAPLSPHRNTGKGKGRESDSAFTNRDIESRQNALRDASRRFACALDPKHMFMTADAVSSVKASYAYLYDAYRKDFRTEEFSLDDMVKKVERTSGTSMVSWSRFPWDVAFRDLSELKAKSLGDYKPVAKKFYERMNLKVPPS</sequence>
<dbReference type="STRING" id="71717.A0A4Y7TQ31"/>
<keyword evidence="1" id="KW-0694">RNA-binding</keyword>